<dbReference type="EMBL" id="PKKJ01000001">
    <property type="protein sequence ID" value="PKY66778.1"/>
    <property type="molecule type" value="Genomic_DNA"/>
</dbReference>
<evidence type="ECO:0000313" key="10">
    <source>
        <dbReference type="EMBL" id="PKY66778.1"/>
    </source>
</evidence>
<comment type="subcellular location">
    <subcellularLocation>
        <location evidence="1">Cytoplasm</location>
    </subcellularLocation>
</comment>
<keyword evidence="4" id="KW-0963">Cytoplasm</keyword>
<dbReference type="AlphaFoldDB" id="A0A2I1I6M5"/>
<name>A0A2I1I6M5_9ACTO</name>
<dbReference type="PANTHER" id="PTHR35794">
    <property type="entry name" value="CELL DIVISION PROTEIN DIVIVA"/>
    <property type="match status" value="1"/>
</dbReference>
<dbReference type="GO" id="GO:0051301">
    <property type="term" value="P:cell division"/>
    <property type="evidence" value="ECO:0007669"/>
    <property type="project" value="UniProtKB-KW"/>
</dbReference>
<organism evidence="10 11">
    <name type="scientific">Schaalia turicensis</name>
    <dbReference type="NCBI Taxonomy" id="131111"/>
    <lineage>
        <taxon>Bacteria</taxon>
        <taxon>Bacillati</taxon>
        <taxon>Actinomycetota</taxon>
        <taxon>Actinomycetes</taxon>
        <taxon>Actinomycetales</taxon>
        <taxon>Actinomycetaceae</taxon>
        <taxon>Schaalia</taxon>
    </lineage>
</organism>
<dbReference type="GO" id="GO:0005737">
    <property type="term" value="C:cytoplasm"/>
    <property type="evidence" value="ECO:0007669"/>
    <property type="project" value="UniProtKB-SubCell"/>
</dbReference>
<sequence length="222" mass="24630">MALLTTEDVLNKKFQYVKFREGYDQVEVDEFLDEVVSTIYTLNVENQDLKEKLEAAERRIAELSSGAEIVGAPVAPAVVAEEEAPAPVEETVEETPVEEIVEQAPVAPIVETPAETVAPVDTESAAFATNMLALAQRVHDEYVRDGKEESERIIAEAHAKGDEIVADAQNQHETILAKLDEERTRLEGTINELRSFESDYRSSIRGHLETLLSQVNADTHQD</sequence>
<dbReference type="Gene3D" id="6.10.250.660">
    <property type="match status" value="1"/>
</dbReference>
<dbReference type="PANTHER" id="PTHR35794:SF2">
    <property type="entry name" value="CELL DIVISION PROTEIN DIVIVA"/>
    <property type="match status" value="1"/>
</dbReference>
<evidence type="ECO:0000256" key="6">
    <source>
        <dbReference type="ARBA" id="ARBA00023054"/>
    </source>
</evidence>
<accession>A0A2I1I6M5</accession>
<dbReference type="InterPro" id="IPR019933">
    <property type="entry name" value="DivIVA_domain"/>
</dbReference>
<dbReference type="RefSeq" id="WP_101627292.1">
    <property type="nucleotide sequence ID" value="NZ_PKKJ01000001.1"/>
</dbReference>
<reference evidence="10 11" key="1">
    <citation type="submission" date="2017-12" db="EMBL/GenBank/DDBJ databases">
        <title>Phylogenetic diversity of female urinary microbiome.</title>
        <authorList>
            <person name="Thomas-White K."/>
            <person name="Wolfe A.J."/>
        </authorList>
    </citation>
    <scope>NUCLEOTIDE SEQUENCE [LARGE SCALE GENOMIC DNA]</scope>
    <source>
        <strain evidence="10 11">UMB0250</strain>
    </source>
</reference>
<keyword evidence="5 10" id="KW-0132">Cell division</keyword>
<proteinExistence type="inferred from homology"/>
<evidence type="ECO:0000256" key="3">
    <source>
        <dbReference type="ARBA" id="ARBA00018787"/>
    </source>
</evidence>
<dbReference type="Proteomes" id="UP000234545">
    <property type="component" value="Unassembled WGS sequence"/>
</dbReference>
<evidence type="ECO:0000256" key="7">
    <source>
        <dbReference type="ARBA" id="ARBA00023306"/>
    </source>
</evidence>
<dbReference type="InterPro" id="IPR007793">
    <property type="entry name" value="DivIVA_fam"/>
</dbReference>
<comment type="caution">
    <text evidence="10">The sequence shown here is derived from an EMBL/GenBank/DDBJ whole genome shotgun (WGS) entry which is preliminary data.</text>
</comment>
<gene>
    <name evidence="10" type="ORF">CYJ25_00585</name>
</gene>
<keyword evidence="6 9" id="KW-0175">Coiled coil</keyword>
<feature type="coiled-coil region" evidence="9">
    <location>
        <begin position="39"/>
        <end position="66"/>
    </location>
</feature>
<keyword evidence="7" id="KW-0131">Cell cycle</keyword>
<evidence type="ECO:0000256" key="2">
    <source>
        <dbReference type="ARBA" id="ARBA00009008"/>
    </source>
</evidence>
<evidence type="ECO:0000256" key="5">
    <source>
        <dbReference type="ARBA" id="ARBA00022618"/>
    </source>
</evidence>
<protein>
    <recommendedName>
        <fullName evidence="3">Cell wall synthesis protein Wag31</fullName>
    </recommendedName>
    <alternativeName>
        <fullName evidence="8">Antigen 84</fullName>
    </alternativeName>
</protein>
<evidence type="ECO:0000256" key="9">
    <source>
        <dbReference type="SAM" id="Coils"/>
    </source>
</evidence>
<dbReference type="Pfam" id="PF05103">
    <property type="entry name" value="DivIVA"/>
    <property type="match status" value="1"/>
</dbReference>
<evidence type="ECO:0000256" key="4">
    <source>
        <dbReference type="ARBA" id="ARBA00022490"/>
    </source>
</evidence>
<feature type="coiled-coil region" evidence="9">
    <location>
        <begin position="165"/>
        <end position="199"/>
    </location>
</feature>
<dbReference type="OrthoDB" id="9815492at2"/>
<evidence type="ECO:0000313" key="11">
    <source>
        <dbReference type="Proteomes" id="UP000234545"/>
    </source>
</evidence>
<evidence type="ECO:0000256" key="1">
    <source>
        <dbReference type="ARBA" id="ARBA00004496"/>
    </source>
</evidence>
<comment type="similarity">
    <text evidence="2">Belongs to the DivIVA family.</text>
</comment>
<dbReference type="NCBIfam" id="TIGR03544">
    <property type="entry name" value="DivI1A_domain"/>
    <property type="match status" value="1"/>
</dbReference>
<evidence type="ECO:0000256" key="8">
    <source>
        <dbReference type="ARBA" id="ARBA00031737"/>
    </source>
</evidence>